<name>A0AAE8BG09_9CAUD</name>
<dbReference type="EMBL" id="MZ616364">
    <property type="protein sequence ID" value="QYC51568.1"/>
    <property type="molecule type" value="Genomic_DNA"/>
</dbReference>
<evidence type="ECO:0000313" key="1">
    <source>
        <dbReference type="EMBL" id="QYC51568.1"/>
    </source>
</evidence>
<organism evidence="1 2">
    <name type="scientific">Erwinia phage KEY</name>
    <dbReference type="NCBI Taxonomy" id="2821255"/>
    <lineage>
        <taxon>Viruses</taxon>
        <taxon>Duplodnaviria</taxon>
        <taxon>Heunggongvirae</taxon>
        <taxon>Uroviricota</taxon>
        <taxon>Caudoviricetes</taxon>
        <taxon>Demerecviridae</taxon>
        <taxon>Keyvirus</taxon>
        <taxon>Keyvirus key</taxon>
    </lineage>
</organism>
<proteinExistence type="predicted"/>
<gene>
    <name evidence="1" type="ORF">key_077</name>
</gene>
<protein>
    <submittedName>
        <fullName evidence="1">Uncharacterized protein</fullName>
    </submittedName>
</protein>
<reference evidence="2" key="1">
    <citation type="journal article" date="2023" name="Virus Res">
        <title>Broad-host-range lytic Erwinia phage Key with exopolysaccharide degrading activity.</title>
        <authorList>
            <person name="Zlatohurska M."/>
            <person name="Gorb T."/>
            <person name="Romaniuk L."/>
            <person name="Shenderovska N."/>
            <person name="Faidiuk Y."/>
            <person name="Zhuminska G."/>
            <person name="Hubar Y."/>
            <person name="Hubar O."/>
            <person name="Kropinski A.M."/>
            <person name="Kushkina A."/>
            <person name="Tovkach F."/>
        </authorList>
    </citation>
    <scope>NUCLEOTIDE SEQUENCE [LARGE SCALE GENOMIC DNA]</scope>
</reference>
<dbReference type="Proteomes" id="UP001215551">
    <property type="component" value="Segment"/>
</dbReference>
<evidence type="ECO:0000313" key="2">
    <source>
        <dbReference type="Proteomes" id="UP001215551"/>
    </source>
</evidence>
<accession>A0AAE8BG09</accession>
<keyword evidence="2" id="KW-1185">Reference proteome</keyword>
<sequence>MLGRKSFKILNRGFIMYNFDKFKDDEAKELAGLVTEKLARMHGESKEDIKELAYHVGLFILLAAQGSERVMIIADTGAHETIVNPLIKSED</sequence>